<dbReference type="KEGG" id="mfn:Ga0123462_2217"/>
<keyword evidence="4 8" id="KW-0547">Nucleotide-binding</keyword>
<dbReference type="InterPro" id="IPR036726">
    <property type="entry name" value="GTP1_OBG_dom_sf"/>
</dbReference>
<protein>
    <recommendedName>
        <fullName evidence="8">GTPase Obg</fullName>
        <ecNumber evidence="8">3.6.5.-</ecNumber>
    </recommendedName>
    <alternativeName>
        <fullName evidence="8">GTP-binding protein Obg</fullName>
    </alternativeName>
</protein>
<dbReference type="AlphaFoldDB" id="A0A2K8LAX1"/>
<dbReference type="InterPro" id="IPR006074">
    <property type="entry name" value="GTP1-OBG_CS"/>
</dbReference>
<dbReference type="PANTHER" id="PTHR11702:SF31">
    <property type="entry name" value="MITOCHONDRIAL RIBOSOME-ASSOCIATED GTPASE 2"/>
    <property type="match status" value="1"/>
</dbReference>
<feature type="binding site" evidence="8">
    <location>
        <position position="172"/>
    </location>
    <ligand>
        <name>Mg(2+)</name>
        <dbReference type="ChEBI" id="CHEBI:18420"/>
    </ligand>
</feature>
<dbReference type="GO" id="GO:0042254">
    <property type="term" value="P:ribosome biogenesis"/>
    <property type="evidence" value="ECO:0007669"/>
    <property type="project" value="UniProtKB-UniRule"/>
</dbReference>
<dbReference type="Pfam" id="PF01018">
    <property type="entry name" value="GTP1_OBG"/>
    <property type="match status" value="1"/>
</dbReference>
<evidence type="ECO:0000259" key="9">
    <source>
        <dbReference type="PROSITE" id="PS51710"/>
    </source>
</evidence>
<name>A0A2K8LAX1_9PROT</name>
<comment type="cofactor">
    <cofactor evidence="8">
        <name>Mg(2+)</name>
        <dbReference type="ChEBI" id="CHEBI:18420"/>
    </cofactor>
</comment>
<organism evidence="11 12">
    <name type="scientific">Mariprofundus ferrinatatus</name>
    <dbReference type="NCBI Taxonomy" id="1921087"/>
    <lineage>
        <taxon>Bacteria</taxon>
        <taxon>Pseudomonadati</taxon>
        <taxon>Pseudomonadota</taxon>
        <taxon>Candidatius Mariprofundia</taxon>
        <taxon>Mariprofundales</taxon>
        <taxon>Mariprofundaceae</taxon>
        <taxon>Mariprofundus</taxon>
    </lineage>
</organism>
<evidence type="ECO:0000256" key="7">
    <source>
        <dbReference type="ARBA" id="ARBA00023134"/>
    </source>
</evidence>
<evidence type="ECO:0000256" key="2">
    <source>
        <dbReference type="ARBA" id="ARBA00022490"/>
    </source>
</evidence>
<feature type="binding site" evidence="8">
    <location>
        <begin position="190"/>
        <end position="194"/>
    </location>
    <ligand>
        <name>GTP</name>
        <dbReference type="ChEBI" id="CHEBI:37565"/>
    </ligand>
</feature>
<keyword evidence="12" id="KW-1185">Reference proteome</keyword>
<reference evidence="11 12" key="1">
    <citation type="submission" date="2016-12" db="EMBL/GenBank/DDBJ databases">
        <title>Isolation and genomic insights into novel planktonic Zetaproteobacteria from stratified waters of the Chesapeake Bay.</title>
        <authorList>
            <person name="McAllister S.M."/>
            <person name="Kato S."/>
            <person name="Chan C.S."/>
            <person name="Chiu B.K."/>
            <person name="Field E.K."/>
        </authorList>
    </citation>
    <scope>NUCLEOTIDE SEQUENCE [LARGE SCALE GENOMIC DNA]</scope>
    <source>
        <strain evidence="11 12">CP-8</strain>
    </source>
</reference>
<feature type="domain" description="Obg" evidence="10">
    <location>
        <begin position="1"/>
        <end position="158"/>
    </location>
</feature>
<dbReference type="InterPro" id="IPR014100">
    <property type="entry name" value="GTP-bd_Obg/CgtA"/>
</dbReference>
<proteinExistence type="inferred from homology"/>
<dbReference type="Gene3D" id="2.70.210.12">
    <property type="entry name" value="GTP1/OBG domain"/>
    <property type="match status" value="1"/>
</dbReference>
<evidence type="ECO:0000256" key="3">
    <source>
        <dbReference type="ARBA" id="ARBA00022723"/>
    </source>
</evidence>
<dbReference type="RefSeq" id="WP_100266330.1">
    <property type="nucleotide sequence ID" value="NZ_CP018800.1"/>
</dbReference>
<feature type="domain" description="OBG-type G" evidence="9">
    <location>
        <begin position="159"/>
        <end position="329"/>
    </location>
</feature>
<dbReference type="PANTHER" id="PTHR11702">
    <property type="entry name" value="DEVELOPMENTALLY REGULATED GTP-BINDING PROTEIN-RELATED"/>
    <property type="match status" value="1"/>
</dbReference>
<feature type="binding site" evidence="8">
    <location>
        <position position="192"/>
    </location>
    <ligand>
        <name>Mg(2+)</name>
        <dbReference type="ChEBI" id="CHEBI:18420"/>
    </ligand>
</feature>
<keyword evidence="3 8" id="KW-0479">Metal-binding</keyword>
<feature type="binding site" evidence="8">
    <location>
        <begin position="310"/>
        <end position="312"/>
    </location>
    <ligand>
        <name>GTP</name>
        <dbReference type="ChEBI" id="CHEBI:37565"/>
    </ligand>
</feature>
<dbReference type="OrthoDB" id="5297820at2"/>
<gene>
    <name evidence="8" type="primary">obg</name>
    <name evidence="11" type="ORF">Ga0123462_2217</name>
</gene>
<dbReference type="SUPFAM" id="SSF52540">
    <property type="entry name" value="P-loop containing nucleoside triphosphate hydrolases"/>
    <property type="match status" value="1"/>
</dbReference>
<dbReference type="Gene3D" id="3.40.50.300">
    <property type="entry name" value="P-loop containing nucleotide triphosphate hydrolases"/>
    <property type="match status" value="1"/>
</dbReference>
<comment type="similarity">
    <text evidence="1 8">Belongs to the TRAFAC class OBG-HflX-like GTPase superfamily. OBG GTPase family.</text>
</comment>
<dbReference type="PROSITE" id="PS00905">
    <property type="entry name" value="GTP1_OBG"/>
    <property type="match status" value="1"/>
</dbReference>
<dbReference type="CDD" id="cd01898">
    <property type="entry name" value="Obg"/>
    <property type="match status" value="1"/>
</dbReference>
<dbReference type="NCBIfam" id="NF008956">
    <property type="entry name" value="PRK12299.1"/>
    <property type="match status" value="1"/>
</dbReference>
<dbReference type="GO" id="GO:0005525">
    <property type="term" value="F:GTP binding"/>
    <property type="evidence" value="ECO:0007669"/>
    <property type="project" value="UniProtKB-UniRule"/>
</dbReference>
<dbReference type="GO" id="GO:0003924">
    <property type="term" value="F:GTPase activity"/>
    <property type="evidence" value="ECO:0007669"/>
    <property type="project" value="UniProtKB-UniRule"/>
</dbReference>
<evidence type="ECO:0000256" key="1">
    <source>
        <dbReference type="ARBA" id="ARBA00007699"/>
    </source>
</evidence>
<dbReference type="InterPro" id="IPR006169">
    <property type="entry name" value="GTP1_OBG_dom"/>
</dbReference>
<feature type="binding site" evidence="8">
    <location>
        <begin position="165"/>
        <end position="172"/>
    </location>
    <ligand>
        <name>GTP</name>
        <dbReference type="ChEBI" id="CHEBI:37565"/>
    </ligand>
</feature>
<evidence type="ECO:0000256" key="4">
    <source>
        <dbReference type="ARBA" id="ARBA00022741"/>
    </source>
</evidence>
<keyword evidence="2 8" id="KW-0963">Cytoplasm</keyword>
<dbReference type="InterPro" id="IPR006073">
    <property type="entry name" value="GTP-bd"/>
</dbReference>
<sequence>MRFIDEVKVEVRAGNGGKGCSSFRREKYVAKGGPDGGDGGRGGHVIFVASGSKNTLQELYLRKRLVAKNGQQGMGSDCHGKYGDDVIVQVPVGTIVKDEDGHILADLAHDGQEFFVARGGDGGMGNARFATSTNRAPRYCQPGREGEQGIRYLELKLMADVGLVGLPNAGKSTLLSRISNARPKIADYPFTTIKPMLGQVFMDDGDGFVVADIPGLIEGAHEGKGLGHRFLRHIERTAVLLHLVDAACEDGKPVREQISEIQGELEGYGEALTSKPRLLVFNKSDALLDDERAAIEEEIATMGVEAYFISAVSGEGVQQLLHRIYEQVLKLREQLAAKDREEAEEINDSFEK</sequence>
<comment type="function">
    <text evidence="8">An essential GTPase which binds GTP, GDP and possibly (p)ppGpp with moderate affinity, with high nucleotide exchange rates and a fairly low GTP hydrolysis rate. Plays a role in control of the cell cycle, stress response, ribosome biogenesis and in those bacteria that undergo differentiation, in morphogenesis control.</text>
</comment>
<evidence type="ECO:0000256" key="6">
    <source>
        <dbReference type="ARBA" id="ARBA00022842"/>
    </source>
</evidence>
<evidence type="ECO:0000256" key="5">
    <source>
        <dbReference type="ARBA" id="ARBA00022801"/>
    </source>
</evidence>
<evidence type="ECO:0000313" key="11">
    <source>
        <dbReference type="EMBL" id="ATX83051.1"/>
    </source>
</evidence>
<dbReference type="PRINTS" id="PR00326">
    <property type="entry name" value="GTP1OBG"/>
</dbReference>
<comment type="subcellular location">
    <subcellularLocation>
        <location evidence="8">Cytoplasm</location>
    </subcellularLocation>
</comment>
<dbReference type="Proteomes" id="UP000231637">
    <property type="component" value="Chromosome"/>
</dbReference>
<dbReference type="NCBIfam" id="NF008955">
    <property type="entry name" value="PRK12297.1"/>
    <property type="match status" value="1"/>
</dbReference>
<dbReference type="GO" id="GO:0000287">
    <property type="term" value="F:magnesium ion binding"/>
    <property type="evidence" value="ECO:0007669"/>
    <property type="project" value="InterPro"/>
</dbReference>
<dbReference type="PROSITE" id="PS51710">
    <property type="entry name" value="G_OBG"/>
    <property type="match status" value="1"/>
</dbReference>
<dbReference type="InterPro" id="IPR031167">
    <property type="entry name" value="G_OBG"/>
</dbReference>
<dbReference type="GO" id="GO:0005737">
    <property type="term" value="C:cytoplasm"/>
    <property type="evidence" value="ECO:0007669"/>
    <property type="project" value="UniProtKB-SubCell"/>
</dbReference>
<dbReference type="HAMAP" id="MF_01454">
    <property type="entry name" value="GTPase_Obg"/>
    <property type="match status" value="1"/>
</dbReference>
<evidence type="ECO:0000259" key="10">
    <source>
        <dbReference type="PROSITE" id="PS51883"/>
    </source>
</evidence>
<evidence type="ECO:0000313" key="12">
    <source>
        <dbReference type="Proteomes" id="UP000231637"/>
    </source>
</evidence>
<dbReference type="InterPro" id="IPR045086">
    <property type="entry name" value="OBG_GTPase"/>
</dbReference>
<dbReference type="Pfam" id="PF01926">
    <property type="entry name" value="MMR_HSR1"/>
    <property type="match status" value="1"/>
</dbReference>
<keyword evidence="5 8" id="KW-0378">Hydrolase</keyword>
<dbReference type="EMBL" id="CP018800">
    <property type="protein sequence ID" value="ATX83051.1"/>
    <property type="molecule type" value="Genomic_DNA"/>
</dbReference>
<dbReference type="NCBIfam" id="TIGR02729">
    <property type="entry name" value="Obg_CgtA"/>
    <property type="match status" value="1"/>
</dbReference>
<dbReference type="GO" id="GO:0043022">
    <property type="term" value="F:ribosome binding"/>
    <property type="evidence" value="ECO:0007669"/>
    <property type="project" value="UniProtKB-ARBA"/>
</dbReference>
<dbReference type="FunFam" id="2.70.210.12:FF:000001">
    <property type="entry name" value="GTPase Obg"/>
    <property type="match status" value="1"/>
</dbReference>
<dbReference type="SUPFAM" id="SSF82051">
    <property type="entry name" value="Obg GTP-binding protein N-terminal domain"/>
    <property type="match status" value="1"/>
</dbReference>
<comment type="subunit">
    <text evidence="8">Monomer.</text>
</comment>
<evidence type="ECO:0000256" key="8">
    <source>
        <dbReference type="HAMAP-Rule" id="MF_01454"/>
    </source>
</evidence>
<feature type="binding site" evidence="8">
    <location>
        <begin position="282"/>
        <end position="285"/>
    </location>
    <ligand>
        <name>GTP</name>
        <dbReference type="ChEBI" id="CHEBI:37565"/>
    </ligand>
</feature>
<keyword evidence="7 8" id="KW-0342">GTP-binding</keyword>
<dbReference type="InterPro" id="IPR027417">
    <property type="entry name" value="P-loop_NTPase"/>
</dbReference>
<feature type="binding site" evidence="8">
    <location>
        <begin position="212"/>
        <end position="215"/>
    </location>
    <ligand>
        <name>GTP</name>
        <dbReference type="ChEBI" id="CHEBI:37565"/>
    </ligand>
</feature>
<dbReference type="EC" id="3.6.5.-" evidence="8"/>
<dbReference type="PROSITE" id="PS51883">
    <property type="entry name" value="OBG"/>
    <property type="match status" value="1"/>
</dbReference>
<dbReference type="PIRSF" id="PIRSF002401">
    <property type="entry name" value="GTP_bd_Obg/CgtA"/>
    <property type="match status" value="1"/>
</dbReference>
<accession>A0A2K8LAX1</accession>
<keyword evidence="6 8" id="KW-0460">Magnesium</keyword>